<evidence type="ECO:0000313" key="5">
    <source>
        <dbReference type="EMBL" id="MFC7338626.1"/>
    </source>
</evidence>
<evidence type="ECO:0000256" key="3">
    <source>
        <dbReference type="ARBA" id="ARBA00023163"/>
    </source>
</evidence>
<keyword evidence="3" id="KW-0804">Transcription</keyword>
<accession>A0ABW2L895</accession>
<dbReference type="InterPro" id="IPR050204">
    <property type="entry name" value="AraC_XylS_family_regulators"/>
</dbReference>
<protein>
    <submittedName>
        <fullName evidence="5">Helix-turn-helix domain-containing protein</fullName>
    </submittedName>
</protein>
<organism evidence="5 6">
    <name type="scientific">Haloferula chungangensis</name>
    <dbReference type="NCBI Taxonomy" id="1048331"/>
    <lineage>
        <taxon>Bacteria</taxon>
        <taxon>Pseudomonadati</taxon>
        <taxon>Verrucomicrobiota</taxon>
        <taxon>Verrucomicrobiia</taxon>
        <taxon>Verrucomicrobiales</taxon>
        <taxon>Verrucomicrobiaceae</taxon>
        <taxon>Haloferula</taxon>
    </lineage>
</organism>
<dbReference type="RefSeq" id="WP_379714172.1">
    <property type="nucleotide sequence ID" value="NZ_JBHTBS010000008.1"/>
</dbReference>
<dbReference type="SMART" id="SM00342">
    <property type="entry name" value="HTH_ARAC"/>
    <property type="match status" value="1"/>
</dbReference>
<feature type="domain" description="HTH araC/xylS-type" evidence="4">
    <location>
        <begin position="204"/>
        <end position="308"/>
    </location>
</feature>
<dbReference type="PROSITE" id="PS01124">
    <property type="entry name" value="HTH_ARAC_FAMILY_2"/>
    <property type="match status" value="1"/>
</dbReference>
<proteinExistence type="predicted"/>
<dbReference type="Pfam" id="PF12833">
    <property type="entry name" value="HTH_18"/>
    <property type="match status" value="1"/>
</dbReference>
<evidence type="ECO:0000256" key="2">
    <source>
        <dbReference type="ARBA" id="ARBA00023125"/>
    </source>
</evidence>
<name>A0ABW2L895_9BACT</name>
<dbReference type="Proteomes" id="UP001596472">
    <property type="component" value="Unassembled WGS sequence"/>
</dbReference>
<dbReference type="InterPro" id="IPR018060">
    <property type="entry name" value="HTH_AraC"/>
</dbReference>
<dbReference type="Gene3D" id="1.10.10.60">
    <property type="entry name" value="Homeodomain-like"/>
    <property type="match status" value="1"/>
</dbReference>
<evidence type="ECO:0000259" key="4">
    <source>
        <dbReference type="PROSITE" id="PS01124"/>
    </source>
</evidence>
<keyword evidence="2" id="KW-0238">DNA-binding</keyword>
<dbReference type="EMBL" id="JBHTBS010000008">
    <property type="protein sequence ID" value="MFC7338626.1"/>
    <property type="molecule type" value="Genomic_DNA"/>
</dbReference>
<keyword evidence="1" id="KW-0805">Transcription regulation</keyword>
<evidence type="ECO:0000256" key="1">
    <source>
        <dbReference type="ARBA" id="ARBA00023015"/>
    </source>
</evidence>
<reference evidence="6" key="1">
    <citation type="journal article" date="2019" name="Int. J. Syst. Evol. Microbiol.">
        <title>The Global Catalogue of Microorganisms (GCM) 10K type strain sequencing project: providing services to taxonomists for standard genome sequencing and annotation.</title>
        <authorList>
            <consortium name="The Broad Institute Genomics Platform"/>
            <consortium name="The Broad Institute Genome Sequencing Center for Infectious Disease"/>
            <person name="Wu L."/>
            <person name="Ma J."/>
        </authorList>
    </citation>
    <scope>NUCLEOTIDE SEQUENCE [LARGE SCALE GENOMIC DNA]</scope>
    <source>
        <strain evidence="6">CGMCC 4.1467</strain>
    </source>
</reference>
<dbReference type="PANTHER" id="PTHR46796:SF12">
    <property type="entry name" value="HTH-TYPE DNA-BINDING TRANSCRIPTIONAL ACTIVATOR EUTR"/>
    <property type="match status" value="1"/>
</dbReference>
<dbReference type="PANTHER" id="PTHR46796">
    <property type="entry name" value="HTH-TYPE TRANSCRIPTIONAL ACTIVATOR RHAS-RELATED"/>
    <property type="match status" value="1"/>
</dbReference>
<keyword evidence="6" id="KW-1185">Reference proteome</keyword>
<sequence length="327" mass="36201">MKEQFSTGAHAVSDPAEFPDLVAPVWEVVHDQLDSGTYEGKFDFATDGVSVCYHEQLSRRVRVRGAMAPGLVGFAMADGICREQGRWWGRSHPVGGMPFMGPANRELDIVFPAGGHKRVVVMSADVFRESYSSLSGRDPRFLDSGAHFLNLSMTAQVRIWRRLKAMLEHANKGGSFTPNELVEIFVDACPDNNPALHLGPSRAKHLVHRVMELAEESSFTLSVADLCVLLRASKRTVEYAFRDYLGVSPYALLQRHRLNKCRRQLLAADPGTTTVHQVSNALGFRDSGRFAALYRQYFAELPSATLARAASDALRLPGFSAPRRKLG</sequence>
<evidence type="ECO:0000313" key="6">
    <source>
        <dbReference type="Proteomes" id="UP001596472"/>
    </source>
</evidence>
<comment type="caution">
    <text evidence="5">The sequence shown here is derived from an EMBL/GenBank/DDBJ whole genome shotgun (WGS) entry which is preliminary data.</text>
</comment>
<gene>
    <name evidence="5" type="ORF">ACFQY0_15630</name>
</gene>